<keyword evidence="3" id="KW-1185">Reference proteome</keyword>
<name>A0A318L6X4_9NEIS</name>
<dbReference type="Gene3D" id="3.30.110.170">
    <property type="entry name" value="Protein of unknown function (DUF541), domain 1"/>
    <property type="match status" value="1"/>
</dbReference>
<dbReference type="GO" id="GO:0006974">
    <property type="term" value="P:DNA damage response"/>
    <property type="evidence" value="ECO:0007669"/>
    <property type="project" value="TreeGrafter"/>
</dbReference>
<sequence length="234" mass="25276">MRFSVLAPLALASVLFSAGALAEPLNYNQIQLGADARREINNDTLNAVLFTEDSHASPARLSAVLNERMAAALKIASQHGKVKASSGQLSTWPVYDNNQRVTGWRGRAELRLESRDIEQASQLIGQLQNQLQIAQVGFSVSDEARRKVESELIPQAIGAFRDKARLIVQALGGRDYRLVEMRVDQAGQPGLQVFRAQRAMKAGAPMMAAEAAPSFAPGVSEISVQVQGTVQTAP</sequence>
<comment type="caution">
    <text evidence="2">The sequence shown here is derived from an EMBL/GenBank/DDBJ whole genome shotgun (WGS) entry which is preliminary data.</text>
</comment>
<organism evidence="2 3">
    <name type="scientific">Rivihabitans pingtungensis</name>
    <dbReference type="NCBI Taxonomy" id="1054498"/>
    <lineage>
        <taxon>Bacteria</taxon>
        <taxon>Pseudomonadati</taxon>
        <taxon>Pseudomonadota</taxon>
        <taxon>Betaproteobacteria</taxon>
        <taxon>Neisseriales</taxon>
        <taxon>Aquaspirillaceae</taxon>
        <taxon>Rivihabitans</taxon>
    </lineage>
</organism>
<dbReference type="PANTHER" id="PTHR34387">
    <property type="entry name" value="SLR1258 PROTEIN"/>
    <property type="match status" value="1"/>
</dbReference>
<dbReference type="AlphaFoldDB" id="A0A318L6X4"/>
<dbReference type="EMBL" id="QJKI01000017">
    <property type="protein sequence ID" value="PXX77427.1"/>
    <property type="molecule type" value="Genomic_DNA"/>
</dbReference>
<reference evidence="2 3" key="1">
    <citation type="submission" date="2018-05" db="EMBL/GenBank/DDBJ databases">
        <title>Genomic Encyclopedia of Type Strains, Phase IV (KMG-IV): sequencing the most valuable type-strain genomes for metagenomic binning, comparative biology and taxonomic classification.</title>
        <authorList>
            <person name="Goeker M."/>
        </authorList>
    </citation>
    <scope>NUCLEOTIDE SEQUENCE [LARGE SCALE GENOMIC DNA]</scope>
    <source>
        <strain evidence="2 3">DSM 29661</strain>
    </source>
</reference>
<dbReference type="Proteomes" id="UP000247555">
    <property type="component" value="Unassembled WGS sequence"/>
</dbReference>
<gene>
    <name evidence="2" type="ORF">DFR34_11732</name>
</gene>
<keyword evidence="1" id="KW-0732">Signal</keyword>
<accession>A0A318L6X4</accession>
<dbReference type="InterPro" id="IPR007497">
    <property type="entry name" value="SIMPL/DUF541"/>
</dbReference>
<protein>
    <submittedName>
        <fullName evidence="2">Putative secreted protein</fullName>
    </submittedName>
</protein>
<dbReference type="PANTHER" id="PTHR34387:SF1">
    <property type="entry name" value="PERIPLASMIC IMMUNOGENIC PROTEIN"/>
    <property type="match status" value="1"/>
</dbReference>
<feature type="chain" id="PRO_5016244720" evidence="1">
    <location>
        <begin position="23"/>
        <end position="234"/>
    </location>
</feature>
<dbReference type="Pfam" id="PF04402">
    <property type="entry name" value="SIMPL"/>
    <property type="match status" value="1"/>
</dbReference>
<dbReference type="RefSeq" id="WP_110391389.1">
    <property type="nucleotide sequence ID" value="NZ_CALCOA010000083.1"/>
</dbReference>
<evidence type="ECO:0000313" key="2">
    <source>
        <dbReference type="EMBL" id="PXX77427.1"/>
    </source>
</evidence>
<dbReference type="OrthoDB" id="7062395at2"/>
<feature type="signal peptide" evidence="1">
    <location>
        <begin position="1"/>
        <end position="22"/>
    </location>
</feature>
<dbReference type="InterPro" id="IPR052022">
    <property type="entry name" value="26kDa_periplasmic_antigen"/>
</dbReference>
<evidence type="ECO:0000313" key="3">
    <source>
        <dbReference type="Proteomes" id="UP000247555"/>
    </source>
</evidence>
<evidence type="ECO:0000256" key="1">
    <source>
        <dbReference type="SAM" id="SignalP"/>
    </source>
</evidence>
<dbReference type="Gene3D" id="3.30.70.2970">
    <property type="entry name" value="Protein of unknown function (DUF541), domain 2"/>
    <property type="match status" value="1"/>
</dbReference>
<proteinExistence type="predicted"/>